<evidence type="ECO:0000256" key="3">
    <source>
        <dbReference type="ARBA" id="ARBA00046343"/>
    </source>
</evidence>
<sequence>MAFAELEELKNHFKTHTRMREVSAHSAKVHTVDWNCDGRKLASGSFDKTVCIFTIESDRLAKEQTFVGHNDSVDQLCWHETNPDLLSTASGDKTMRVWDARVKKSVATVNTKGENINITWSPDGNSIAVGNKEDLVTFIDARNFKIKIEHPFKFEVNEIEWNKASNLFFLTNGQGCIHILDYPELTTVHVTQAHPANCICIEFDPTGRYFATGSADALVSLWDADEIACLRTFSKLDWPVRTLSFSHDGSMLASGSEDLLIDVSHVGTGERITAVPVDTPTFTVAWHPRSHLLAYACDDKDDGNRDAGTVKLFGLSNE</sequence>
<dbReference type="PROSITE" id="PS50294">
    <property type="entry name" value="WD_REPEATS_REGION"/>
    <property type="match status" value="2"/>
</dbReference>
<dbReference type="GO" id="GO:0000445">
    <property type="term" value="C:THO complex part of transcription export complex"/>
    <property type="evidence" value="ECO:0007669"/>
    <property type="project" value="TreeGrafter"/>
</dbReference>
<dbReference type="PANTHER" id="PTHR22839">
    <property type="entry name" value="THO COMPLEX SUBUNIT 3 THO3"/>
    <property type="match status" value="1"/>
</dbReference>
<accession>A0A8J2S3Y0</accession>
<dbReference type="InterPro" id="IPR040132">
    <property type="entry name" value="Tex1/THOC3"/>
</dbReference>
<evidence type="ECO:0000256" key="2">
    <source>
        <dbReference type="ARBA" id="ARBA00022737"/>
    </source>
</evidence>
<organism evidence="5 6">
    <name type="scientific">Daphnia galeata</name>
    <dbReference type="NCBI Taxonomy" id="27404"/>
    <lineage>
        <taxon>Eukaryota</taxon>
        <taxon>Metazoa</taxon>
        <taxon>Ecdysozoa</taxon>
        <taxon>Arthropoda</taxon>
        <taxon>Crustacea</taxon>
        <taxon>Branchiopoda</taxon>
        <taxon>Diplostraca</taxon>
        <taxon>Cladocera</taxon>
        <taxon>Anomopoda</taxon>
        <taxon>Daphniidae</taxon>
        <taxon>Daphnia</taxon>
    </lineage>
</organism>
<keyword evidence="2" id="KW-0677">Repeat</keyword>
<keyword evidence="6" id="KW-1185">Reference proteome</keyword>
<dbReference type="EMBL" id="CAKKLH010000326">
    <property type="protein sequence ID" value="CAH0112465.1"/>
    <property type="molecule type" value="Genomic_DNA"/>
</dbReference>
<dbReference type="SUPFAM" id="SSF50978">
    <property type="entry name" value="WD40 repeat-like"/>
    <property type="match status" value="1"/>
</dbReference>
<dbReference type="PANTHER" id="PTHR22839:SF0">
    <property type="entry name" value="THO COMPLEX SUBUNIT 3"/>
    <property type="match status" value="1"/>
</dbReference>
<evidence type="ECO:0000256" key="1">
    <source>
        <dbReference type="ARBA" id="ARBA00022574"/>
    </source>
</evidence>
<comment type="similarity">
    <text evidence="3">Belongs to the THOC3 family.</text>
</comment>
<dbReference type="SMART" id="SM00320">
    <property type="entry name" value="WD40"/>
    <property type="match status" value="6"/>
</dbReference>
<dbReference type="OrthoDB" id="340259at2759"/>
<proteinExistence type="inferred from homology"/>
<feature type="repeat" description="WD" evidence="4">
    <location>
        <begin position="22"/>
        <end position="63"/>
    </location>
</feature>
<dbReference type="InterPro" id="IPR036322">
    <property type="entry name" value="WD40_repeat_dom_sf"/>
</dbReference>
<dbReference type="Pfam" id="PF25174">
    <property type="entry name" value="Beta-prop_THOC3"/>
    <property type="match status" value="1"/>
</dbReference>
<dbReference type="AlphaFoldDB" id="A0A8J2S3Y0"/>
<dbReference type="FunFam" id="2.130.10.10:FF:001007">
    <property type="entry name" value="THO complex subunit 3"/>
    <property type="match status" value="1"/>
</dbReference>
<dbReference type="GO" id="GO:0006406">
    <property type="term" value="P:mRNA export from nucleus"/>
    <property type="evidence" value="ECO:0007669"/>
    <property type="project" value="InterPro"/>
</dbReference>
<dbReference type="InterPro" id="IPR020472">
    <property type="entry name" value="WD40_PAC1"/>
</dbReference>
<gene>
    <name evidence="5" type="ORF">DGAL_LOCUS16184</name>
</gene>
<protein>
    <recommendedName>
        <fullName evidence="7">THO complex subunit 3</fullName>
    </recommendedName>
</protein>
<name>A0A8J2S3Y0_9CRUS</name>
<dbReference type="Proteomes" id="UP000789390">
    <property type="component" value="Unassembled WGS sequence"/>
</dbReference>
<reference evidence="5" key="1">
    <citation type="submission" date="2021-11" db="EMBL/GenBank/DDBJ databases">
        <authorList>
            <person name="Schell T."/>
        </authorList>
    </citation>
    <scope>NUCLEOTIDE SEQUENCE</scope>
    <source>
        <strain evidence="5">M5</strain>
    </source>
</reference>
<dbReference type="PROSITE" id="PS50082">
    <property type="entry name" value="WD_REPEATS_2"/>
    <property type="match status" value="3"/>
</dbReference>
<comment type="caution">
    <text evidence="5">The sequence shown here is derived from an EMBL/GenBank/DDBJ whole genome shotgun (WGS) entry which is preliminary data.</text>
</comment>
<dbReference type="PRINTS" id="PR00320">
    <property type="entry name" value="GPROTEINBRPT"/>
</dbReference>
<dbReference type="InterPro" id="IPR015943">
    <property type="entry name" value="WD40/YVTN_repeat-like_dom_sf"/>
</dbReference>
<keyword evidence="1 4" id="KW-0853">WD repeat</keyword>
<evidence type="ECO:0008006" key="7">
    <source>
        <dbReference type="Google" id="ProtNLM"/>
    </source>
</evidence>
<evidence type="ECO:0000313" key="6">
    <source>
        <dbReference type="Proteomes" id="UP000789390"/>
    </source>
</evidence>
<dbReference type="Gene3D" id="2.130.10.10">
    <property type="entry name" value="YVTN repeat-like/Quinoprotein amine dehydrogenase"/>
    <property type="match status" value="2"/>
</dbReference>
<dbReference type="InterPro" id="IPR001680">
    <property type="entry name" value="WD40_rpt"/>
</dbReference>
<evidence type="ECO:0000256" key="4">
    <source>
        <dbReference type="PROSITE-ProRule" id="PRU00221"/>
    </source>
</evidence>
<feature type="repeat" description="WD" evidence="4">
    <location>
        <begin position="191"/>
        <end position="232"/>
    </location>
</feature>
<evidence type="ECO:0000313" key="5">
    <source>
        <dbReference type="EMBL" id="CAH0112465.1"/>
    </source>
</evidence>
<feature type="repeat" description="WD" evidence="4">
    <location>
        <begin position="66"/>
        <end position="108"/>
    </location>
</feature>